<gene>
    <name evidence="2" type="ORF">RJ641_008888</name>
</gene>
<reference evidence="2 3" key="1">
    <citation type="submission" date="2023-12" db="EMBL/GenBank/DDBJ databases">
        <title>A high-quality genome assembly for Dillenia turbinata (Dilleniales).</title>
        <authorList>
            <person name="Chanderbali A."/>
        </authorList>
    </citation>
    <scope>NUCLEOTIDE SEQUENCE [LARGE SCALE GENOMIC DNA]</scope>
    <source>
        <strain evidence="2">LSX21</strain>
        <tissue evidence="2">Leaf</tissue>
    </source>
</reference>
<accession>A0AAN8V8Y4</accession>
<dbReference type="Proteomes" id="UP001370490">
    <property type="component" value="Unassembled WGS sequence"/>
</dbReference>
<dbReference type="SUPFAM" id="SSF54518">
    <property type="entry name" value="Tubby C-terminal domain-like"/>
    <property type="match status" value="1"/>
</dbReference>
<organism evidence="2 3">
    <name type="scientific">Dillenia turbinata</name>
    <dbReference type="NCBI Taxonomy" id="194707"/>
    <lineage>
        <taxon>Eukaryota</taxon>
        <taxon>Viridiplantae</taxon>
        <taxon>Streptophyta</taxon>
        <taxon>Embryophyta</taxon>
        <taxon>Tracheophyta</taxon>
        <taxon>Spermatophyta</taxon>
        <taxon>Magnoliopsida</taxon>
        <taxon>eudicotyledons</taxon>
        <taxon>Gunneridae</taxon>
        <taxon>Pentapetalae</taxon>
        <taxon>Dilleniales</taxon>
        <taxon>Dilleniaceae</taxon>
        <taxon>Dillenia</taxon>
    </lineage>
</organism>
<dbReference type="InterPro" id="IPR038595">
    <property type="entry name" value="LOR_sf"/>
</dbReference>
<comment type="caution">
    <text evidence="2">The sequence shown here is derived from an EMBL/GenBank/DDBJ whole genome shotgun (WGS) entry which is preliminary data.</text>
</comment>
<evidence type="ECO:0000313" key="3">
    <source>
        <dbReference type="Proteomes" id="UP001370490"/>
    </source>
</evidence>
<protein>
    <submittedName>
        <fullName evidence="2">LURP-one-related</fullName>
    </submittedName>
</protein>
<dbReference type="PANTHER" id="PTHR31087">
    <property type="match status" value="1"/>
</dbReference>
<dbReference type="AlphaFoldDB" id="A0AAN8V8Y4"/>
<dbReference type="Pfam" id="PF04525">
    <property type="entry name" value="LOR"/>
    <property type="match status" value="1"/>
</dbReference>
<proteinExistence type="inferred from homology"/>
<evidence type="ECO:0000313" key="2">
    <source>
        <dbReference type="EMBL" id="KAK6927169.1"/>
    </source>
</evidence>
<comment type="similarity">
    <text evidence="1">Belongs to the LOR family.</text>
</comment>
<dbReference type="EMBL" id="JBAMMX010000015">
    <property type="protein sequence ID" value="KAK6927169.1"/>
    <property type="molecule type" value="Genomic_DNA"/>
</dbReference>
<keyword evidence="3" id="KW-1185">Reference proteome</keyword>
<dbReference type="Gene3D" id="2.40.160.200">
    <property type="entry name" value="LURP1-related"/>
    <property type="match status" value="1"/>
</dbReference>
<name>A0AAN8V8Y4_9MAGN</name>
<dbReference type="PANTHER" id="PTHR31087:SF85">
    <property type="entry name" value="PROTEIN LURP-ONE-RELATED 7"/>
    <property type="match status" value="1"/>
</dbReference>
<dbReference type="InterPro" id="IPR007612">
    <property type="entry name" value="LOR"/>
</dbReference>
<dbReference type="InterPro" id="IPR025659">
    <property type="entry name" value="Tubby-like_C"/>
</dbReference>
<evidence type="ECO:0000256" key="1">
    <source>
        <dbReference type="ARBA" id="ARBA00005437"/>
    </source>
</evidence>
<sequence>MNSQIPIDLFVSKKHRGLTRSGFLKFTDANGNLIFTIDSHSSLSDSPHRTKLLLDASGKPLISICHHQNGTWQAFRGDKNADKDLIFWVKRVSSSLTRIELEVHLVGDGGQDATSKLKVKGCPFQRACTIYKGDSIVAQTSLMYKLGKVYVGRCKFRLTVFPGFEDHAFLAALVVIFLAKKK</sequence>